<dbReference type="NCBIfam" id="TIGR00369">
    <property type="entry name" value="unchar_dom_1"/>
    <property type="match status" value="1"/>
</dbReference>
<dbReference type="Gene3D" id="3.10.129.10">
    <property type="entry name" value="Hotdog Thioesterase"/>
    <property type="match status" value="1"/>
</dbReference>
<evidence type="ECO:0000313" key="4">
    <source>
        <dbReference type="EMBL" id="RIJ21659.1"/>
    </source>
</evidence>
<evidence type="ECO:0000256" key="2">
    <source>
        <dbReference type="ARBA" id="ARBA00022801"/>
    </source>
</evidence>
<dbReference type="SUPFAM" id="SSF54637">
    <property type="entry name" value="Thioesterase/thiol ester dehydrase-isomerase"/>
    <property type="match status" value="1"/>
</dbReference>
<dbReference type="CDD" id="cd03443">
    <property type="entry name" value="PaaI_thioesterase"/>
    <property type="match status" value="1"/>
</dbReference>
<dbReference type="GO" id="GO:0047617">
    <property type="term" value="F:fatty acyl-CoA hydrolase activity"/>
    <property type="evidence" value="ECO:0007669"/>
    <property type="project" value="InterPro"/>
</dbReference>
<keyword evidence="2" id="KW-0378">Hydrolase</keyword>
<accession>A0A399QW70</accession>
<dbReference type="Pfam" id="PF03061">
    <property type="entry name" value="4HBT"/>
    <property type="match status" value="1"/>
</dbReference>
<dbReference type="InterPro" id="IPR003736">
    <property type="entry name" value="PAAI_dom"/>
</dbReference>
<dbReference type="PANTHER" id="PTHR21660:SF1">
    <property type="entry name" value="ACYL-COENZYME A THIOESTERASE 13"/>
    <property type="match status" value="1"/>
</dbReference>
<evidence type="ECO:0000256" key="1">
    <source>
        <dbReference type="ARBA" id="ARBA00008324"/>
    </source>
</evidence>
<dbReference type="Proteomes" id="UP000265431">
    <property type="component" value="Unassembled WGS sequence"/>
</dbReference>
<proteinExistence type="inferred from homology"/>
<comment type="similarity">
    <text evidence="1">Belongs to the thioesterase PaaI family.</text>
</comment>
<evidence type="ECO:0000259" key="3">
    <source>
        <dbReference type="Pfam" id="PF03061"/>
    </source>
</evidence>
<name>A0A399QW70_9PROT</name>
<dbReference type="OrthoDB" id="9806185at2"/>
<dbReference type="PANTHER" id="PTHR21660">
    <property type="entry name" value="THIOESTERASE SUPERFAMILY MEMBER-RELATED"/>
    <property type="match status" value="1"/>
</dbReference>
<dbReference type="InterPro" id="IPR039298">
    <property type="entry name" value="ACOT13"/>
</dbReference>
<organism evidence="4 5">
    <name type="scientific">Henriciella barbarensis</name>
    <dbReference type="NCBI Taxonomy" id="86342"/>
    <lineage>
        <taxon>Bacteria</taxon>
        <taxon>Pseudomonadati</taxon>
        <taxon>Pseudomonadota</taxon>
        <taxon>Alphaproteobacteria</taxon>
        <taxon>Hyphomonadales</taxon>
        <taxon>Hyphomonadaceae</taxon>
        <taxon>Henriciella</taxon>
    </lineage>
</organism>
<dbReference type="RefSeq" id="WP_018147826.1">
    <property type="nucleotide sequence ID" value="NZ_QWGB01000008.1"/>
</dbReference>
<feature type="domain" description="Thioesterase" evidence="3">
    <location>
        <begin position="55"/>
        <end position="125"/>
    </location>
</feature>
<reference evidence="4 5" key="1">
    <citation type="submission" date="2018-08" db="EMBL/GenBank/DDBJ databases">
        <title>Henriciella mobilis sp. nov., isolated from seawater.</title>
        <authorList>
            <person name="Cheng H."/>
            <person name="Wu Y.-H."/>
            <person name="Xu X.-W."/>
            <person name="Guo L.-L."/>
        </authorList>
    </citation>
    <scope>NUCLEOTIDE SEQUENCE [LARGE SCALE GENOMIC DNA]</scope>
    <source>
        <strain evidence="4 5">CCUG66934</strain>
    </source>
</reference>
<protein>
    <submittedName>
        <fullName evidence="4">PaaI family thioesterase</fullName>
    </submittedName>
</protein>
<sequence>MSATLPDLAFVQQALEAAPFHRWLGLTVTETGADEIKLSMPWRDELVSNPKVESAHGGVLAALIDLTGFYALIATGNMPLATADLRVDYHQLATPGPLTIVGKVVRLGATLSVAEASVYSSDGDLLSSGRGAYRMLRPSA</sequence>
<dbReference type="AlphaFoldDB" id="A0A399QW70"/>
<gene>
    <name evidence="4" type="ORF">D1224_12955</name>
</gene>
<dbReference type="EMBL" id="QWGB01000008">
    <property type="protein sequence ID" value="RIJ21659.1"/>
    <property type="molecule type" value="Genomic_DNA"/>
</dbReference>
<keyword evidence="5" id="KW-1185">Reference proteome</keyword>
<dbReference type="InterPro" id="IPR006683">
    <property type="entry name" value="Thioestr_dom"/>
</dbReference>
<evidence type="ECO:0000313" key="5">
    <source>
        <dbReference type="Proteomes" id="UP000265431"/>
    </source>
</evidence>
<comment type="caution">
    <text evidence="4">The sequence shown here is derived from an EMBL/GenBank/DDBJ whole genome shotgun (WGS) entry which is preliminary data.</text>
</comment>
<dbReference type="InterPro" id="IPR029069">
    <property type="entry name" value="HotDog_dom_sf"/>
</dbReference>